<dbReference type="Proteomes" id="UP000005801">
    <property type="component" value="Unassembled WGS sequence"/>
</dbReference>
<dbReference type="RefSeq" id="WP_006969291.1">
    <property type="nucleotide sequence ID" value="NZ_ABCS01000002.1"/>
</dbReference>
<evidence type="ECO:0000313" key="1">
    <source>
        <dbReference type="EMBL" id="EDM81680.1"/>
    </source>
</evidence>
<organism evidence="1 2">
    <name type="scientific">Plesiocystis pacifica SIR-1</name>
    <dbReference type="NCBI Taxonomy" id="391625"/>
    <lineage>
        <taxon>Bacteria</taxon>
        <taxon>Pseudomonadati</taxon>
        <taxon>Myxococcota</taxon>
        <taxon>Polyangia</taxon>
        <taxon>Nannocystales</taxon>
        <taxon>Nannocystaceae</taxon>
        <taxon>Plesiocystis</taxon>
    </lineage>
</organism>
<accession>A6FXU2</accession>
<dbReference type="EMBL" id="ABCS01000002">
    <property type="protein sequence ID" value="EDM81680.1"/>
    <property type="molecule type" value="Genomic_DNA"/>
</dbReference>
<keyword evidence="2" id="KW-1185">Reference proteome</keyword>
<sequence>MPRVPIRWIFDELPPSGARRGGQAAEHAFGHGLGHFVREVCQNANDQALDSARVDFELVELEGDVLDELLSALRWPELRAHLAGAGETTTPSGRRLREFLAAMEREGKLLVLRIEDRGTVGLTGDEDGDGSHFRALCKDTLFSVKAREGAGGSYGLGKSVLWTFSGLSTVLFASELSTLPKGCRSPRVIGRAELPYHEVEGVGFTGPGWFGREVEVSGGRRAESIWAKTAQTLAERLGIAREHQYSGTTILVLGFREPALEQARSPAQIASELGREAARWFWPAMEPSFRGLELRVGGSSRASLEAEEHAELAPFVDAWRRRNQASTETKLERPGDLARVPLSVELPRGRGETRRTRGEVELIVRLADEDAPASRRLATFRGAGMVVEYRDFSGLSGLRPFHAILACGLGRAPGEASDEDRVIERFLRDAEPPGHDAWGVTPALKDGWLRGSGQVFVRLWDSVQAALRQLLAPPVEAGVEGPERLRKRFPLGRTGRASSASQTIFALRDFDARLDDEVWRFHGTITPELDARPWRVALSLHHLAEDGSHARPLAIESLTTEPPLAIVHREDTIEVAVPLGVSALALTGRSVPVEDELRHTEIGLRVVGEQGEVG</sequence>
<dbReference type="OrthoDB" id="9146762at2"/>
<name>A6FXU2_9BACT</name>
<dbReference type="eggNOG" id="ENOG5032X5F">
    <property type="taxonomic scope" value="Bacteria"/>
</dbReference>
<evidence type="ECO:0000313" key="2">
    <source>
        <dbReference type="Proteomes" id="UP000005801"/>
    </source>
</evidence>
<gene>
    <name evidence="1" type="ORF">PPSIR1_22224</name>
</gene>
<proteinExistence type="predicted"/>
<reference evidence="1 2" key="1">
    <citation type="submission" date="2007-06" db="EMBL/GenBank/DDBJ databases">
        <authorList>
            <person name="Shimkets L."/>
            <person name="Ferriera S."/>
            <person name="Johnson J."/>
            <person name="Kravitz S."/>
            <person name="Beeson K."/>
            <person name="Sutton G."/>
            <person name="Rogers Y.-H."/>
            <person name="Friedman R."/>
            <person name="Frazier M."/>
            <person name="Venter J.C."/>
        </authorList>
    </citation>
    <scope>NUCLEOTIDE SEQUENCE [LARGE SCALE GENOMIC DNA]</scope>
    <source>
        <strain evidence="1 2">SIR-1</strain>
    </source>
</reference>
<dbReference type="AlphaFoldDB" id="A6FXU2"/>
<dbReference type="STRING" id="391625.PPSIR1_22224"/>
<comment type="caution">
    <text evidence="1">The sequence shown here is derived from an EMBL/GenBank/DDBJ whole genome shotgun (WGS) entry which is preliminary data.</text>
</comment>
<protein>
    <submittedName>
        <fullName evidence="1">Uncharacterized protein</fullName>
    </submittedName>
</protein>